<feature type="domain" description="Carbohydrate kinase PfkB" evidence="1">
    <location>
        <begin position="20"/>
        <end position="274"/>
    </location>
</feature>
<protein>
    <recommendedName>
        <fullName evidence="1">Carbohydrate kinase PfkB domain-containing protein</fullName>
    </recommendedName>
</protein>
<dbReference type="Gene3D" id="3.40.1190.20">
    <property type="match status" value="1"/>
</dbReference>
<dbReference type="InterPro" id="IPR029056">
    <property type="entry name" value="Ribokinase-like"/>
</dbReference>
<organism evidence="2 3">
    <name type="scientific">candidate division KSB3 bacterium</name>
    <dbReference type="NCBI Taxonomy" id="2044937"/>
    <lineage>
        <taxon>Bacteria</taxon>
        <taxon>candidate division KSB3</taxon>
    </lineage>
</organism>
<dbReference type="EMBL" id="WJJP01000223">
    <property type="protein sequence ID" value="MBD3324358.1"/>
    <property type="molecule type" value="Genomic_DNA"/>
</dbReference>
<sequence length="290" mass="30812">MKTYDLMTVGAISKDHNIVLGREEVMYGGGATNAAFAAVNSGSTVAVVTKLAAADRPSLQPLKAAGIDVYARPSSQTTSIKNVYTTPDLDRRTCSMLAMADPFQIDDFPGQVKAQVYHIAALIAGEVPLEVINYLAAQGSVGLDVQGFVRQAVGSDLISKDWMSKADVLPTIRFLKADAAEAEILTGETNREHAIHALAALGAQEIMLTHSSGVMAYAAGKIYHAPFKARNLSGRTGRGDTCFAAYLTQRLQTSPAQALKYAAALTSLKMETPGPFRGTVQDVEALLATY</sequence>
<accession>A0A9D5Q5I1</accession>
<comment type="caution">
    <text evidence="2">The sequence shown here is derived from an EMBL/GenBank/DDBJ whole genome shotgun (WGS) entry which is preliminary data.</text>
</comment>
<proteinExistence type="predicted"/>
<evidence type="ECO:0000313" key="2">
    <source>
        <dbReference type="EMBL" id="MBD3324358.1"/>
    </source>
</evidence>
<evidence type="ECO:0000313" key="3">
    <source>
        <dbReference type="Proteomes" id="UP000649604"/>
    </source>
</evidence>
<name>A0A9D5Q5I1_9BACT</name>
<dbReference type="Proteomes" id="UP000649604">
    <property type="component" value="Unassembled WGS sequence"/>
</dbReference>
<dbReference type="AlphaFoldDB" id="A0A9D5Q5I1"/>
<dbReference type="InterPro" id="IPR011611">
    <property type="entry name" value="PfkB_dom"/>
</dbReference>
<evidence type="ECO:0000259" key="1">
    <source>
        <dbReference type="Pfam" id="PF00294"/>
    </source>
</evidence>
<reference evidence="2" key="1">
    <citation type="submission" date="2019-11" db="EMBL/GenBank/DDBJ databases">
        <title>Microbial mats filling the niche in hypersaline microbial mats.</title>
        <authorList>
            <person name="Wong H.L."/>
            <person name="Macleod F.I."/>
            <person name="White R.A. III"/>
            <person name="Burns B.P."/>
        </authorList>
    </citation>
    <scope>NUCLEOTIDE SEQUENCE</scope>
    <source>
        <strain evidence="2">Rbin_158</strain>
    </source>
</reference>
<gene>
    <name evidence="2" type="ORF">GF339_07215</name>
</gene>
<dbReference type="SUPFAM" id="SSF53613">
    <property type="entry name" value="Ribokinase-like"/>
    <property type="match status" value="1"/>
</dbReference>
<dbReference type="Pfam" id="PF00294">
    <property type="entry name" value="PfkB"/>
    <property type="match status" value="1"/>
</dbReference>